<dbReference type="Pfam" id="PF10112">
    <property type="entry name" value="Halogen_Hydrol"/>
    <property type="match status" value="1"/>
</dbReference>
<organism evidence="2 3">
    <name type="scientific">Metabacillus flavus</name>
    <dbReference type="NCBI Taxonomy" id="2823519"/>
    <lineage>
        <taxon>Bacteria</taxon>
        <taxon>Bacillati</taxon>
        <taxon>Bacillota</taxon>
        <taxon>Bacilli</taxon>
        <taxon>Bacillales</taxon>
        <taxon>Bacillaceae</taxon>
        <taxon>Metabacillus</taxon>
    </lineage>
</organism>
<proteinExistence type="predicted"/>
<sequence length="209" mass="24340">MNRLIPHVAGVFTAMPVMMTVWLISFFPLSQPYFAASGISLLGGALTYGTAAAIVHARYLKKHELTRSEYRYIQKNLKEAKRKINRLSRALFSIRSISLLKQRVDLLRVVRKIYRLAEKDPQRFYRAEPFFYKHLDSAVELTERYAFLSAQPRKSDEIHSSLKESNRTLKELLYTIEQDLYHVLSDDISQLHFEMDVAKQSIDQAKDLK</sequence>
<protein>
    <submittedName>
        <fullName evidence="2">5-bromo-4-chloroindolyl phosphate hydrolysis family protein</fullName>
    </submittedName>
</protein>
<accession>A0ABS5LAU1</accession>
<name>A0ABS5LAU1_9BACI</name>
<feature type="transmembrane region" description="Helical" evidence="1">
    <location>
        <begin position="7"/>
        <end position="27"/>
    </location>
</feature>
<keyword evidence="1" id="KW-0812">Transmembrane</keyword>
<keyword evidence="3" id="KW-1185">Reference proteome</keyword>
<evidence type="ECO:0000313" key="3">
    <source>
        <dbReference type="Proteomes" id="UP000682403"/>
    </source>
</evidence>
<reference evidence="2 3" key="1">
    <citation type="submission" date="2021-04" db="EMBL/GenBank/DDBJ databases">
        <title>Metabacillus sp. strain KIGAM252 whole genome sequence.</title>
        <authorList>
            <person name="Seo M.-J."/>
            <person name="Cho E.-S."/>
            <person name="Hwang C.Y."/>
            <person name="Yoon D.J."/>
        </authorList>
    </citation>
    <scope>NUCLEOTIDE SEQUENCE [LARGE SCALE GENOMIC DNA]</scope>
    <source>
        <strain evidence="2 3">KIGAM252</strain>
    </source>
</reference>
<keyword evidence="1" id="KW-1133">Transmembrane helix</keyword>
<evidence type="ECO:0000313" key="2">
    <source>
        <dbReference type="EMBL" id="MBS2967653.1"/>
    </source>
</evidence>
<dbReference type="Proteomes" id="UP000682403">
    <property type="component" value="Unassembled WGS sequence"/>
</dbReference>
<keyword evidence="1" id="KW-0472">Membrane</keyword>
<evidence type="ECO:0000256" key="1">
    <source>
        <dbReference type="SAM" id="Phobius"/>
    </source>
</evidence>
<comment type="caution">
    <text evidence="2">The sequence shown here is derived from an EMBL/GenBank/DDBJ whole genome shotgun (WGS) entry which is preliminary data.</text>
</comment>
<gene>
    <name evidence="2" type="ORF">J9317_02555</name>
</gene>
<feature type="transmembrane region" description="Helical" evidence="1">
    <location>
        <begin position="33"/>
        <end position="57"/>
    </location>
</feature>
<dbReference type="InterPro" id="IPR018770">
    <property type="entry name" value="ChloroindolylP_hydrolase"/>
</dbReference>
<dbReference type="RefSeq" id="WP_211556264.1">
    <property type="nucleotide sequence ID" value="NZ_JAGVRK010000001.1"/>
</dbReference>
<dbReference type="EMBL" id="JAGVRK010000001">
    <property type="protein sequence ID" value="MBS2967653.1"/>
    <property type="molecule type" value="Genomic_DNA"/>
</dbReference>